<evidence type="ECO:0000259" key="1">
    <source>
        <dbReference type="Pfam" id="PF13399"/>
    </source>
</evidence>
<dbReference type="AlphaFoldDB" id="A0A1Q2CRU9"/>
<gene>
    <name evidence="2" type="ORF">BW730_16390</name>
</gene>
<dbReference type="EMBL" id="CP019606">
    <property type="protein sequence ID" value="AQP48839.1"/>
    <property type="molecule type" value="Genomic_DNA"/>
</dbReference>
<keyword evidence="3" id="KW-1185">Reference proteome</keyword>
<dbReference type="Proteomes" id="UP000188145">
    <property type="component" value="Chromosome"/>
</dbReference>
<dbReference type="Pfam" id="PF13399">
    <property type="entry name" value="LytR_C"/>
    <property type="match status" value="1"/>
</dbReference>
<evidence type="ECO:0000313" key="3">
    <source>
        <dbReference type="Proteomes" id="UP000188145"/>
    </source>
</evidence>
<protein>
    <recommendedName>
        <fullName evidence="1">LytR/CpsA/Psr regulator C-terminal domain-containing protein</fullName>
    </recommendedName>
</protein>
<dbReference type="Gene3D" id="3.30.70.2390">
    <property type="match status" value="1"/>
</dbReference>
<organism evidence="2 3">
    <name type="scientific">Tessaracoccus aquimaris</name>
    <dbReference type="NCBI Taxonomy" id="1332264"/>
    <lineage>
        <taxon>Bacteria</taxon>
        <taxon>Bacillati</taxon>
        <taxon>Actinomycetota</taxon>
        <taxon>Actinomycetes</taxon>
        <taxon>Propionibacteriales</taxon>
        <taxon>Propionibacteriaceae</taxon>
        <taxon>Tessaracoccus</taxon>
    </lineage>
</organism>
<sequence>MILLGLLGLLAWGAFWGWNSLTAPLPSPSPTPCVTQSADSVTVSQVSVRIFNGGFTSGQASRVQSHLQSAGFNVVRTGNTEERIKVLTIRTSKSQYAQVRLVASQFVEPKIEYDDRVDGTVDILLATDKPVYNDKPLNQVSSVEGQICIVPSKTPTPVPTPTPSPKP</sequence>
<proteinExistence type="predicted"/>
<evidence type="ECO:0000313" key="2">
    <source>
        <dbReference type="EMBL" id="AQP48839.1"/>
    </source>
</evidence>
<dbReference type="KEGG" id="tes:BW730_16390"/>
<name>A0A1Q2CRU9_9ACTN</name>
<accession>A0A1Q2CRU9</accession>
<feature type="domain" description="LytR/CpsA/Psr regulator C-terminal" evidence="1">
    <location>
        <begin position="45"/>
        <end position="128"/>
    </location>
</feature>
<dbReference type="STRING" id="1332264.BW730_16390"/>
<reference evidence="3" key="1">
    <citation type="submission" date="2017-02" db="EMBL/GenBank/DDBJ databases">
        <title>Tessaracoccus aquaemaris sp. nov., isolated from the intestine of a Korean rockfish, Sebastes schlegelii, in a marine aquaculture pond.</title>
        <authorList>
            <person name="Tak E.J."/>
            <person name="Bae J.-W."/>
        </authorList>
    </citation>
    <scope>NUCLEOTIDE SEQUENCE [LARGE SCALE GENOMIC DNA]</scope>
    <source>
        <strain evidence="3">NSG39</strain>
    </source>
</reference>
<dbReference type="InterPro" id="IPR027381">
    <property type="entry name" value="LytR/CpsA/Psr_C"/>
</dbReference>